<protein>
    <recommendedName>
        <fullName evidence="1">PLD phosphodiesterase domain-containing protein</fullName>
    </recommendedName>
</protein>
<dbReference type="EMBL" id="MGAY01000041">
    <property type="protein sequence ID" value="OGK56320.1"/>
    <property type="molecule type" value="Genomic_DNA"/>
</dbReference>
<dbReference type="STRING" id="1802074.A3J15_02615"/>
<sequence>MTSKLFDEKTFYKAFIRDLEECAKEVIIESPFITCSRMEVFKPVFRRLLTKRVDILLITRDPIEHDEHIRHQATNEILECKEMGIKIILLRGNHHRKISILDGKILWEGSLNILSQAYSREIMRRSESKELVKQMYDFLKLKNIR</sequence>
<dbReference type="Proteomes" id="UP000176376">
    <property type="component" value="Unassembled WGS sequence"/>
</dbReference>
<proteinExistence type="predicted"/>
<dbReference type="GO" id="GO:0006793">
    <property type="term" value="P:phosphorus metabolic process"/>
    <property type="evidence" value="ECO:0007669"/>
    <property type="project" value="UniProtKB-ARBA"/>
</dbReference>
<evidence type="ECO:0000313" key="2">
    <source>
        <dbReference type="EMBL" id="OGK56320.1"/>
    </source>
</evidence>
<organism evidence="2 3">
    <name type="scientific">Candidatus Roizmanbacteria bacterium RIFCSPLOWO2_02_FULL_38_10</name>
    <dbReference type="NCBI Taxonomy" id="1802074"/>
    <lineage>
        <taxon>Bacteria</taxon>
        <taxon>Candidatus Roizmaniibacteriota</taxon>
    </lineage>
</organism>
<reference evidence="2 3" key="1">
    <citation type="journal article" date="2016" name="Nat. Commun.">
        <title>Thousands of microbial genomes shed light on interconnected biogeochemical processes in an aquifer system.</title>
        <authorList>
            <person name="Anantharaman K."/>
            <person name="Brown C.T."/>
            <person name="Hug L.A."/>
            <person name="Sharon I."/>
            <person name="Castelle C.J."/>
            <person name="Probst A.J."/>
            <person name="Thomas B.C."/>
            <person name="Singh A."/>
            <person name="Wilkins M.J."/>
            <person name="Karaoz U."/>
            <person name="Brodie E.L."/>
            <person name="Williams K.H."/>
            <person name="Hubbard S.S."/>
            <person name="Banfield J.F."/>
        </authorList>
    </citation>
    <scope>NUCLEOTIDE SEQUENCE [LARGE SCALE GENOMIC DNA]</scope>
</reference>
<dbReference type="AlphaFoldDB" id="A0A1F7JL58"/>
<name>A0A1F7JL58_9BACT</name>
<feature type="domain" description="PLD phosphodiesterase" evidence="1">
    <location>
        <begin position="90"/>
        <end position="117"/>
    </location>
</feature>
<dbReference type="Gene3D" id="3.30.870.10">
    <property type="entry name" value="Endonuclease Chain A"/>
    <property type="match status" value="1"/>
</dbReference>
<evidence type="ECO:0000259" key="1">
    <source>
        <dbReference type="PROSITE" id="PS50035"/>
    </source>
</evidence>
<dbReference type="InterPro" id="IPR025202">
    <property type="entry name" value="PLD-like_dom"/>
</dbReference>
<gene>
    <name evidence="2" type="ORF">A3J15_02615</name>
</gene>
<dbReference type="PROSITE" id="PS50035">
    <property type="entry name" value="PLD"/>
    <property type="match status" value="1"/>
</dbReference>
<accession>A0A1F7JL58</accession>
<comment type="caution">
    <text evidence="2">The sequence shown here is derived from an EMBL/GenBank/DDBJ whole genome shotgun (WGS) entry which is preliminary data.</text>
</comment>
<dbReference type="Pfam" id="PF13091">
    <property type="entry name" value="PLDc_2"/>
    <property type="match status" value="1"/>
</dbReference>
<evidence type="ECO:0000313" key="3">
    <source>
        <dbReference type="Proteomes" id="UP000176376"/>
    </source>
</evidence>
<dbReference type="SUPFAM" id="SSF56024">
    <property type="entry name" value="Phospholipase D/nuclease"/>
    <property type="match status" value="1"/>
</dbReference>
<dbReference type="GO" id="GO:0003824">
    <property type="term" value="F:catalytic activity"/>
    <property type="evidence" value="ECO:0007669"/>
    <property type="project" value="InterPro"/>
</dbReference>
<dbReference type="InterPro" id="IPR001736">
    <property type="entry name" value="PLipase_D/transphosphatidylase"/>
</dbReference>